<protein>
    <submittedName>
        <fullName evidence="2">Uncharacterized protein DUF3953</fullName>
    </submittedName>
</protein>
<organism evidence="2 3">
    <name type="scientific">Ureibacillus chungkukjangi</name>
    <dbReference type="NCBI Taxonomy" id="1202712"/>
    <lineage>
        <taxon>Bacteria</taxon>
        <taxon>Bacillati</taxon>
        <taxon>Bacillota</taxon>
        <taxon>Bacilli</taxon>
        <taxon>Bacillales</taxon>
        <taxon>Caryophanaceae</taxon>
        <taxon>Ureibacillus</taxon>
    </lineage>
</organism>
<evidence type="ECO:0000256" key="1">
    <source>
        <dbReference type="SAM" id="Phobius"/>
    </source>
</evidence>
<evidence type="ECO:0000313" key="2">
    <source>
        <dbReference type="EMBL" id="PYF06105.1"/>
    </source>
</evidence>
<comment type="caution">
    <text evidence="2">The sequence shown here is derived from an EMBL/GenBank/DDBJ whole genome shotgun (WGS) entry which is preliminary data.</text>
</comment>
<feature type="transmembrane region" description="Helical" evidence="1">
    <location>
        <begin position="27"/>
        <end position="44"/>
    </location>
</feature>
<accession>A0A318TVZ1</accession>
<name>A0A318TVZ1_9BACL</name>
<dbReference type="Proteomes" id="UP000247416">
    <property type="component" value="Unassembled WGS sequence"/>
</dbReference>
<dbReference type="RefSeq" id="WP_107933010.1">
    <property type="nucleotide sequence ID" value="NZ_PYWJ01000004.1"/>
</dbReference>
<dbReference type="AlphaFoldDB" id="A0A318TVZ1"/>
<keyword evidence="1" id="KW-1133">Transmembrane helix</keyword>
<evidence type="ECO:0000313" key="3">
    <source>
        <dbReference type="Proteomes" id="UP000247416"/>
    </source>
</evidence>
<dbReference type="EMBL" id="QJTJ01000012">
    <property type="protein sequence ID" value="PYF06105.1"/>
    <property type="molecule type" value="Genomic_DNA"/>
</dbReference>
<keyword evidence="1" id="KW-0812">Transmembrane</keyword>
<keyword evidence="1" id="KW-0472">Membrane</keyword>
<sequence>MKLLKIILCIIVFAIAGYSLWTDEFGTIPILLLFLGLTTLVSGITEYQEKHKLNAYLSFLSAGFCIFVCVYIFFS</sequence>
<dbReference type="InterPro" id="IPR025018">
    <property type="entry name" value="DUF3953"/>
</dbReference>
<keyword evidence="3" id="KW-1185">Reference proteome</keyword>
<reference evidence="2 3" key="1">
    <citation type="submission" date="2018-06" db="EMBL/GenBank/DDBJ databases">
        <title>Genomic Encyclopedia of Archaeal and Bacterial Type Strains, Phase II (KMG-II): from individual species to whole genera.</title>
        <authorList>
            <person name="Goeker M."/>
        </authorList>
    </citation>
    <scope>NUCLEOTIDE SEQUENCE [LARGE SCALE GENOMIC DNA]</scope>
    <source>
        <strain evidence="2 3">KACC 16626</strain>
    </source>
</reference>
<proteinExistence type="predicted"/>
<feature type="transmembrane region" description="Helical" evidence="1">
    <location>
        <begin position="5"/>
        <end position="21"/>
    </location>
</feature>
<dbReference type="Pfam" id="PF13129">
    <property type="entry name" value="DUF3953"/>
    <property type="match status" value="1"/>
</dbReference>
<gene>
    <name evidence="2" type="ORF">BJ095_11266</name>
</gene>
<feature type="transmembrane region" description="Helical" evidence="1">
    <location>
        <begin position="56"/>
        <end position="74"/>
    </location>
</feature>